<feature type="chain" id="PRO_5045434008" evidence="1">
    <location>
        <begin position="21"/>
        <end position="279"/>
    </location>
</feature>
<protein>
    <submittedName>
        <fullName evidence="2">Uncharacterized protein</fullName>
    </submittedName>
</protein>
<sequence>MKKFRLFFLLILVTTLVSCSSDDSSNDTEEVVSNHFPLTVGNSWTYNNETAYEDGTFDNSQETISVASSNEAQGVTYYSLTSNLPPLQQGFVTGILTNGELTAADNQLIYNGELSINLSEMGIPDAENLTIPLVNVIMFDADANTGNTLTADLDNSFTQSIPVQGTDIPFTFEYDLETFQGDFLESYTTNEMSFEDVFSADIIVTIEINANFSGITIPVLDSQEAIQITNYYADNVGMIYSETAINYNFEAINLPTVPEIPDYSVNYSQTIESYTIVEE</sequence>
<dbReference type="GeneID" id="94368543"/>
<comment type="caution">
    <text evidence="2">The sequence shown here is derived from an EMBL/GenBank/DDBJ whole genome shotgun (WGS) entry which is preliminary data.</text>
</comment>
<gene>
    <name evidence="2" type="ORF">GCM10008088_08780</name>
</gene>
<keyword evidence="1" id="KW-0732">Signal</keyword>
<proteinExistence type="predicted"/>
<dbReference type="RefSeq" id="WP_027883932.1">
    <property type="nucleotide sequence ID" value="NZ_BMWY01000002.1"/>
</dbReference>
<dbReference type="Proteomes" id="UP000615593">
    <property type="component" value="Unassembled WGS sequence"/>
</dbReference>
<reference evidence="3" key="1">
    <citation type="journal article" date="2019" name="Int. J. Syst. Evol. Microbiol.">
        <title>The Global Catalogue of Microorganisms (GCM) 10K type strain sequencing project: providing services to taxonomists for standard genome sequencing and annotation.</title>
        <authorList>
            <consortium name="The Broad Institute Genomics Platform"/>
            <consortium name="The Broad Institute Genome Sequencing Center for Infectious Disease"/>
            <person name="Wu L."/>
            <person name="Ma J."/>
        </authorList>
    </citation>
    <scope>NUCLEOTIDE SEQUENCE [LARGE SCALE GENOMIC DNA]</scope>
    <source>
        <strain evidence="3">KCTC 12708</strain>
    </source>
</reference>
<dbReference type="EMBL" id="BMWY01000002">
    <property type="protein sequence ID" value="GGZ49590.1"/>
    <property type="molecule type" value="Genomic_DNA"/>
</dbReference>
<accession>A0ABQ3BQC2</accession>
<name>A0ABQ3BQC2_9FLAO</name>
<dbReference type="PROSITE" id="PS51257">
    <property type="entry name" value="PROKAR_LIPOPROTEIN"/>
    <property type="match status" value="1"/>
</dbReference>
<keyword evidence="3" id="KW-1185">Reference proteome</keyword>
<organism evidence="2 3">
    <name type="scientific">Mesonia mobilis</name>
    <dbReference type="NCBI Taxonomy" id="369791"/>
    <lineage>
        <taxon>Bacteria</taxon>
        <taxon>Pseudomonadati</taxon>
        <taxon>Bacteroidota</taxon>
        <taxon>Flavobacteriia</taxon>
        <taxon>Flavobacteriales</taxon>
        <taxon>Flavobacteriaceae</taxon>
        <taxon>Mesonia</taxon>
    </lineage>
</organism>
<feature type="signal peptide" evidence="1">
    <location>
        <begin position="1"/>
        <end position="20"/>
    </location>
</feature>
<evidence type="ECO:0000256" key="1">
    <source>
        <dbReference type="SAM" id="SignalP"/>
    </source>
</evidence>
<evidence type="ECO:0000313" key="3">
    <source>
        <dbReference type="Proteomes" id="UP000615593"/>
    </source>
</evidence>
<evidence type="ECO:0000313" key="2">
    <source>
        <dbReference type="EMBL" id="GGZ49590.1"/>
    </source>
</evidence>